<proteinExistence type="predicted"/>
<accession>A0ABY4VGX4</accession>
<protein>
    <submittedName>
        <fullName evidence="2">Uncharacterized protein</fullName>
    </submittedName>
</protein>
<sequence>MQEPEPNTNGIQNLRRWITWAAVIGTALWAGYFFIFLIYQSIVGSATSNNWFLQMVQEHPAATIGIAMSAITAFCLVALLEIARGPIEFEAMGFKFKGASGPVILWVFCFLAMIFGVWLLWDKKGAGNSAIATAPTSKADSRILLTRMSYPSIDYLKYWESTSAKISPYRSLPKCHINRVAGSF</sequence>
<dbReference type="Proteomes" id="UP001055658">
    <property type="component" value="Chromosome"/>
</dbReference>
<reference evidence="2" key="1">
    <citation type="submission" date="2022-02" db="EMBL/GenBank/DDBJ databases">
        <title>Coral-associated bacteria.</title>
        <authorList>
            <person name="Tang K."/>
            <person name="Wang X."/>
        </authorList>
    </citation>
    <scope>NUCLEOTIDE SEQUENCE</scope>
    <source>
        <strain evidence="2">SCSIO 43006</strain>
    </source>
</reference>
<feature type="transmembrane region" description="Helical" evidence="1">
    <location>
        <begin position="60"/>
        <end position="83"/>
    </location>
</feature>
<dbReference type="RefSeq" id="WP_252084997.1">
    <property type="nucleotide sequence ID" value="NZ_CP092418.1"/>
</dbReference>
<organism evidence="2 3">
    <name type="scientific">Microbulbifer variabilis</name>
    <dbReference type="NCBI Taxonomy" id="266805"/>
    <lineage>
        <taxon>Bacteria</taxon>
        <taxon>Pseudomonadati</taxon>
        <taxon>Pseudomonadota</taxon>
        <taxon>Gammaproteobacteria</taxon>
        <taxon>Cellvibrionales</taxon>
        <taxon>Microbulbiferaceae</taxon>
        <taxon>Microbulbifer</taxon>
    </lineage>
</organism>
<evidence type="ECO:0000313" key="2">
    <source>
        <dbReference type="EMBL" id="USD22641.1"/>
    </source>
</evidence>
<keyword evidence="1" id="KW-1133">Transmembrane helix</keyword>
<feature type="transmembrane region" description="Helical" evidence="1">
    <location>
        <begin position="103"/>
        <end position="121"/>
    </location>
</feature>
<name>A0ABY4VGX4_9GAMM</name>
<feature type="transmembrane region" description="Helical" evidence="1">
    <location>
        <begin position="17"/>
        <end position="39"/>
    </location>
</feature>
<keyword evidence="1" id="KW-0472">Membrane</keyword>
<dbReference type="EMBL" id="CP092418">
    <property type="protein sequence ID" value="USD22641.1"/>
    <property type="molecule type" value="Genomic_DNA"/>
</dbReference>
<keyword evidence="1" id="KW-0812">Transmembrane</keyword>
<keyword evidence="3" id="KW-1185">Reference proteome</keyword>
<evidence type="ECO:0000313" key="3">
    <source>
        <dbReference type="Proteomes" id="UP001055658"/>
    </source>
</evidence>
<gene>
    <name evidence="2" type="ORF">MJO52_05775</name>
</gene>
<evidence type="ECO:0000256" key="1">
    <source>
        <dbReference type="SAM" id="Phobius"/>
    </source>
</evidence>